<accession>A0A1L3ZRU9</accession>
<dbReference type="Gene3D" id="3.40.50.2000">
    <property type="entry name" value="Glycogen Phosphorylase B"/>
    <property type="match status" value="2"/>
</dbReference>
<evidence type="ECO:0000259" key="1">
    <source>
        <dbReference type="Pfam" id="PF04101"/>
    </source>
</evidence>
<dbReference type="EMBL" id="CP018221">
    <property type="protein sequence ID" value="API58348.1"/>
    <property type="molecule type" value="Genomic_DNA"/>
</dbReference>
<proteinExistence type="predicted"/>
<dbReference type="AlphaFoldDB" id="A0A1L3ZRU9"/>
<keyword evidence="3" id="KW-1185">Reference proteome</keyword>
<evidence type="ECO:0000313" key="2">
    <source>
        <dbReference type="EMBL" id="API58348.1"/>
    </source>
</evidence>
<dbReference type="STRING" id="1921510.BSL82_02680"/>
<name>A0A1L3ZRU9_9SPHN</name>
<dbReference type="InterPro" id="IPR013969">
    <property type="entry name" value="Oligosacch_biosynth_Alg14"/>
</dbReference>
<dbReference type="GO" id="GO:0016758">
    <property type="term" value="F:hexosyltransferase activity"/>
    <property type="evidence" value="ECO:0007669"/>
    <property type="project" value="InterPro"/>
</dbReference>
<dbReference type="PANTHER" id="PTHR21015">
    <property type="entry name" value="UDP-N-ACETYLGLUCOSAMINE--N-ACETYLMURAMYL-(PENTAPEPTIDE) PYROPHOSPHORYL-UNDECAPRENOL N-ACETYLGLUCOSAMINE TRANSFERASE 1"/>
    <property type="match status" value="1"/>
</dbReference>
<dbReference type="RefSeq" id="WP_072595921.1">
    <property type="nucleotide sequence ID" value="NZ_CP018221.1"/>
</dbReference>
<feature type="domain" description="Glycosyl transferase family 28 C-terminal" evidence="1">
    <location>
        <begin position="178"/>
        <end position="321"/>
    </location>
</feature>
<dbReference type="SUPFAM" id="SSF53756">
    <property type="entry name" value="UDP-Glycosyltransferase/glycogen phosphorylase"/>
    <property type="match status" value="1"/>
</dbReference>
<dbReference type="NCBIfam" id="NF046028">
    <property type="entry name" value="GluronsyltaseWelK"/>
    <property type="match status" value="1"/>
</dbReference>
<sequence>MTVRKRRPRICLAASGGGHVRQILDLKPFWQEHDHYLVTEPTALGHSLATEYPTRFVDHFAFGQARIASRATLAASGLRNFWASLRHTLRERPDVVISTGAGSALFTALLGRLTGARFVLIESFARVRGPSLFGRMAHRFATKVIVQSEALKSRWPHAEVCDPLKVLGAGRPEKEPLVFVTVGTVMPFDRLVKGVESLQKQGLLPERVIAQVGDGGYRAEGWEVHERLPFDEVRAILDKADIVFCHGGTGSLVTGCQAGCRVIAIPRDPERNEHYDNHQEEIVTAFAERGLIQTVRETDDLPAALAAGRTTEPVRATTEPEKLIFRLRQLMAEWFPDSESK</sequence>
<dbReference type="GO" id="GO:0006488">
    <property type="term" value="P:dolichol-linked oligosaccharide biosynthetic process"/>
    <property type="evidence" value="ECO:0007669"/>
    <property type="project" value="InterPro"/>
</dbReference>
<organism evidence="2 3">
    <name type="scientific">Tardibacter chloracetimidivorans</name>
    <dbReference type="NCBI Taxonomy" id="1921510"/>
    <lineage>
        <taxon>Bacteria</taxon>
        <taxon>Pseudomonadati</taxon>
        <taxon>Pseudomonadota</taxon>
        <taxon>Alphaproteobacteria</taxon>
        <taxon>Sphingomonadales</taxon>
        <taxon>Sphingomonadaceae</taxon>
        <taxon>Tardibacter</taxon>
    </lineage>
</organism>
<dbReference type="InterPro" id="IPR007235">
    <property type="entry name" value="Glyco_trans_28_C"/>
</dbReference>
<dbReference type="Pfam" id="PF04101">
    <property type="entry name" value="Glyco_tran_28_C"/>
    <property type="match status" value="1"/>
</dbReference>
<protein>
    <recommendedName>
        <fullName evidence="1">Glycosyl transferase family 28 C-terminal domain-containing protein</fullName>
    </recommendedName>
</protein>
<dbReference type="Pfam" id="PF08660">
    <property type="entry name" value="Alg14"/>
    <property type="match status" value="1"/>
</dbReference>
<dbReference type="Proteomes" id="UP000182063">
    <property type="component" value="Chromosome"/>
</dbReference>
<evidence type="ECO:0000313" key="3">
    <source>
        <dbReference type="Proteomes" id="UP000182063"/>
    </source>
</evidence>
<reference evidence="3" key="1">
    <citation type="submission" date="2016-11" db="EMBL/GenBank/DDBJ databases">
        <title>Complete Genome Sequence of alachlor-degrading Sphingomonas sp. strain JJ-A5.</title>
        <authorList>
            <person name="Lee H."/>
            <person name="Ka J.-O."/>
        </authorList>
    </citation>
    <scope>NUCLEOTIDE SEQUENCE [LARGE SCALE GENOMIC DNA]</scope>
    <source>
        <strain evidence="3">JJ-A5</strain>
    </source>
</reference>
<dbReference type="OrthoDB" id="7186565at2"/>
<gene>
    <name evidence="2" type="ORF">BSL82_02680</name>
</gene>
<dbReference type="KEGG" id="sphj:BSL82_02680"/>
<dbReference type="PANTHER" id="PTHR21015:SF22">
    <property type="entry name" value="GLYCOSYLTRANSFERASE"/>
    <property type="match status" value="1"/>
</dbReference>